<dbReference type="OrthoDB" id="6158760at2759"/>
<protein>
    <submittedName>
        <fullName evidence="10">SLIT2</fullName>
    </submittedName>
</protein>
<feature type="disulfide bond" evidence="8">
    <location>
        <begin position="239"/>
        <end position="248"/>
    </location>
</feature>
<organism evidence="10 11">
    <name type="scientific">Mytilus coruscus</name>
    <name type="common">Sea mussel</name>
    <dbReference type="NCBI Taxonomy" id="42192"/>
    <lineage>
        <taxon>Eukaryota</taxon>
        <taxon>Metazoa</taxon>
        <taxon>Spiralia</taxon>
        <taxon>Lophotrochozoa</taxon>
        <taxon>Mollusca</taxon>
        <taxon>Bivalvia</taxon>
        <taxon>Autobranchia</taxon>
        <taxon>Pteriomorphia</taxon>
        <taxon>Mytilida</taxon>
        <taxon>Mytiloidea</taxon>
        <taxon>Mytilidae</taxon>
        <taxon>Mytilinae</taxon>
        <taxon>Mytilus</taxon>
    </lineage>
</organism>
<evidence type="ECO:0000259" key="9">
    <source>
        <dbReference type="PROSITE" id="PS50026"/>
    </source>
</evidence>
<sequence>MSEVYICIAITVVSTRFTAQFQNSAKPLFGGRKWGGDGEGKQTSMEMSVLLFLMFSASIVHGLCPPNCSCSGYYVTCQSRLLGQIPDFPKDTQNIYLQFNEISKIEPYTFVNLPNLQYLYINKNKIRSLESNTFINMTNLYQLHLRGNNISHIEEHAFGNLPSLSALDLTSNPLNCDCNIFSFWSWLIERASIGISSKCSNGSLVTSLQPVKKCNSNNFQCFNGGTYVTREDRFVVCECIGHWTGEFCQDSQCLSYDCGFGDCFIEPINGTAQCLCGQIYVNYCPGKLCSVNFKSKIYLVFIEQNTFFSEIVGIEDNKDKNIEMAETESLGDMEKPTAEDTLTEDKSEMTIQQLYQEFLADKKYNAQRTAEFDRNIKQSEA</sequence>
<keyword evidence="7" id="KW-0472">Membrane</keyword>
<dbReference type="PROSITE" id="PS00022">
    <property type="entry name" value="EGF_1"/>
    <property type="match status" value="1"/>
</dbReference>
<dbReference type="PROSITE" id="PS50026">
    <property type="entry name" value="EGF_3"/>
    <property type="match status" value="1"/>
</dbReference>
<dbReference type="AlphaFoldDB" id="A0A6J8DXG2"/>
<dbReference type="PANTHER" id="PTHR45773:SF10">
    <property type="match status" value="1"/>
</dbReference>
<evidence type="ECO:0000256" key="5">
    <source>
        <dbReference type="ARBA" id="ARBA00022737"/>
    </source>
</evidence>
<name>A0A6J8DXG2_MYTCO</name>
<dbReference type="EMBL" id="CACVKT020008014">
    <property type="protein sequence ID" value="CAC5412443.1"/>
    <property type="molecule type" value="Genomic_DNA"/>
</dbReference>
<keyword evidence="2" id="KW-0433">Leucine-rich repeat</keyword>
<dbReference type="Gene3D" id="3.80.10.10">
    <property type="entry name" value="Ribonuclease Inhibitor"/>
    <property type="match status" value="1"/>
</dbReference>
<evidence type="ECO:0000256" key="2">
    <source>
        <dbReference type="ARBA" id="ARBA00022614"/>
    </source>
</evidence>
<keyword evidence="8" id="KW-1015">Disulfide bond</keyword>
<keyword evidence="5" id="KW-0677">Repeat</keyword>
<keyword evidence="11" id="KW-1185">Reference proteome</keyword>
<dbReference type="SUPFAM" id="SSF52058">
    <property type="entry name" value="L domain-like"/>
    <property type="match status" value="1"/>
</dbReference>
<evidence type="ECO:0000256" key="8">
    <source>
        <dbReference type="PROSITE-ProRule" id="PRU00076"/>
    </source>
</evidence>
<gene>
    <name evidence="10" type="ORF">MCOR_45417</name>
</gene>
<dbReference type="InterPro" id="IPR003591">
    <property type="entry name" value="Leu-rich_rpt_typical-subtyp"/>
</dbReference>
<dbReference type="GO" id="GO:0007409">
    <property type="term" value="P:axonogenesis"/>
    <property type="evidence" value="ECO:0007669"/>
    <property type="project" value="TreeGrafter"/>
</dbReference>
<comment type="subcellular location">
    <subcellularLocation>
        <location evidence="1">Membrane</location>
        <topology evidence="1">Single-pass type I membrane protein</topology>
    </subcellularLocation>
</comment>
<keyword evidence="8" id="KW-0245">EGF-like domain</keyword>
<evidence type="ECO:0000256" key="6">
    <source>
        <dbReference type="ARBA" id="ARBA00022989"/>
    </source>
</evidence>
<keyword evidence="4" id="KW-0732">Signal</keyword>
<dbReference type="SMART" id="SM00369">
    <property type="entry name" value="LRR_TYP"/>
    <property type="match status" value="2"/>
</dbReference>
<feature type="domain" description="EGF-like" evidence="9">
    <location>
        <begin position="210"/>
        <end position="249"/>
    </location>
</feature>
<keyword evidence="6" id="KW-1133">Transmembrane helix</keyword>
<dbReference type="InterPro" id="IPR000742">
    <property type="entry name" value="EGF"/>
</dbReference>
<dbReference type="SMART" id="SM00013">
    <property type="entry name" value="LRRNT"/>
    <property type="match status" value="1"/>
</dbReference>
<keyword evidence="3" id="KW-0812">Transmembrane</keyword>
<dbReference type="Proteomes" id="UP000507470">
    <property type="component" value="Unassembled WGS sequence"/>
</dbReference>
<dbReference type="InterPro" id="IPR000372">
    <property type="entry name" value="LRRNT"/>
</dbReference>
<reference evidence="10 11" key="1">
    <citation type="submission" date="2020-06" db="EMBL/GenBank/DDBJ databases">
        <authorList>
            <person name="Li R."/>
            <person name="Bekaert M."/>
        </authorList>
    </citation>
    <scope>NUCLEOTIDE SEQUENCE [LARGE SCALE GENOMIC DNA]</scope>
    <source>
        <strain evidence="11">wild</strain>
    </source>
</reference>
<evidence type="ECO:0000256" key="1">
    <source>
        <dbReference type="ARBA" id="ARBA00004479"/>
    </source>
</evidence>
<proteinExistence type="predicted"/>
<dbReference type="InterPro" id="IPR032675">
    <property type="entry name" value="LRR_dom_sf"/>
</dbReference>
<dbReference type="Pfam" id="PF13855">
    <property type="entry name" value="LRR_8"/>
    <property type="match status" value="1"/>
</dbReference>
<dbReference type="GO" id="GO:0051965">
    <property type="term" value="P:positive regulation of synapse assembly"/>
    <property type="evidence" value="ECO:0007669"/>
    <property type="project" value="TreeGrafter"/>
</dbReference>
<dbReference type="PROSITE" id="PS51450">
    <property type="entry name" value="LRR"/>
    <property type="match status" value="2"/>
</dbReference>
<evidence type="ECO:0000256" key="3">
    <source>
        <dbReference type="ARBA" id="ARBA00022692"/>
    </source>
</evidence>
<evidence type="ECO:0000256" key="4">
    <source>
        <dbReference type="ARBA" id="ARBA00022729"/>
    </source>
</evidence>
<dbReference type="InterPro" id="IPR001611">
    <property type="entry name" value="Leu-rich_rpt"/>
</dbReference>
<evidence type="ECO:0000313" key="10">
    <source>
        <dbReference type="EMBL" id="CAC5412443.1"/>
    </source>
</evidence>
<comment type="caution">
    <text evidence="8">Lacks conserved residue(s) required for the propagation of feature annotation.</text>
</comment>
<dbReference type="GO" id="GO:0016020">
    <property type="term" value="C:membrane"/>
    <property type="evidence" value="ECO:0007669"/>
    <property type="project" value="UniProtKB-SubCell"/>
</dbReference>
<accession>A0A6J8DXG2</accession>
<evidence type="ECO:0000256" key="7">
    <source>
        <dbReference type="ARBA" id="ARBA00023136"/>
    </source>
</evidence>
<evidence type="ECO:0000313" key="11">
    <source>
        <dbReference type="Proteomes" id="UP000507470"/>
    </source>
</evidence>
<dbReference type="PANTHER" id="PTHR45773">
    <property type="entry name" value="SLIT AND NTRK-LIKE PROTEIN 4-RELATED"/>
    <property type="match status" value="1"/>
</dbReference>